<dbReference type="OrthoDB" id="9782128at2"/>
<evidence type="ECO:0000313" key="2">
    <source>
        <dbReference type="EMBL" id="AXB55153.1"/>
    </source>
</evidence>
<dbReference type="GO" id="GO:0005737">
    <property type="term" value="C:cytoplasm"/>
    <property type="evidence" value="ECO:0007669"/>
    <property type="project" value="TreeGrafter"/>
</dbReference>
<dbReference type="GO" id="GO:0009236">
    <property type="term" value="P:cobalamin biosynthetic process"/>
    <property type="evidence" value="ECO:0007669"/>
    <property type="project" value="UniProtKB-UniRule"/>
</dbReference>
<reference evidence="2 3" key="1">
    <citation type="submission" date="2018-06" db="EMBL/GenBank/DDBJ databases">
        <title>Genome sequencing of Flavobacterium.</title>
        <authorList>
            <person name="Baek M.-G."/>
            <person name="Yi H."/>
        </authorList>
    </citation>
    <scope>NUCLEOTIDE SEQUENCE [LARGE SCALE GENOMIC DNA]</scope>
    <source>
        <strain evidence="2 3">HYN0086</strain>
    </source>
</reference>
<name>A0A344LML1_9FLAO</name>
<dbReference type="SMART" id="SM00855">
    <property type="entry name" value="PGAM"/>
    <property type="match status" value="1"/>
</dbReference>
<dbReference type="PANTHER" id="PTHR48100">
    <property type="entry name" value="BROAD-SPECIFICITY PHOSPHATASE YOR283W-RELATED"/>
    <property type="match status" value="1"/>
</dbReference>
<accession>A0A344LML1</accession>
<proteinExistence type="predicted"/>
<evidence type="ECO:0000313" key="3">
    <source>
        <dbReference type="Proteomes" id="UP000251561"/>
    </source>
</evidence>
<evidence type="ECO:0000256" key="1">
    <source>
        <dbReference type="NCBIfam" id="TIGR03162"/>
    </source>
</evidence>
<keyword evidence="3" id="KW-1185">Reference proteome</keyword>
<protein>
    <recommendedName>
        <fullName evidence="1">Alpha-ribazole phosphatase</fullName>
        <ecNumber evidence="1">3.1.3.73</ecNumber>
    </recommendedName>
</protein>
<dbReference type="RefSeq" id="WP_113676295.1">
    <property type="nucleotide sequence ID" value="NZ_CP030261.1"/>
</dbReference>
<dbReference type="KEGG" id="ffl:HYN86_00440"/>
<dbReference type="InterPro" id="IPR050275">
    <property type="entry name" value="PGM_Phosphatase"/>
</dbReference>
<dbReference type="InterPro" id="IPR029033">
    <property type="entry name" value="His_PPase_superfam"/>
</dbReference>
<organism evidence="2 3">
    <name type="scientific">Flavobacterium fluviale</name>
    <dbReference type="NCBI Taxonomy" id="2249356"/>
    <lineage>
        <taxon>Bacteria</taxon>
        <taxon>Pseudomonadati</taxon>
        <taxon>Bacteroidota</taxon>
        <taxon>Flavobacteriia</taxon>
        <taxon>Flavobacteriales</taxon>
        <taxon>Flavobacteriaceae</taxon>
        <taxon>Flavobacterium</taxon>
    </lineage>
</organism>
<dbReference type="InterPro" id="IPR017578">
    <property type="entry name" value="Ribazole_CobC"/>
</dbReference>
<dbReference type="EC" id="3.1.3.73" evidence="1"/>
<dbReference type="Proteomes" id="UP000251561">
    <property type="component" value="Chromosome"/>
</dbReference>
<dbReference type="Gene3D" id="3.40.50.1240">
    <property type="entry name" value="Phosphoglycerate mutase-like"/>
    <property type="match status" value="1"/>
</dbReference>
<dbReference type="InterPro" id="IPR013078">
    <property type="entry name" value="His_Pase_superF_clade-1"/>
</dbReference>
<dbReference type="AlphaFoldDB" id="A0A344LML1"/>
<dbReference type="PANTHER" id="PTHR48100:SF1">
    <property type="entry name" value="HISTIDINE PHOSPHATASE FAMILY PROTEIN-RELATED"/>
    <property type="match status" value="1"/>
</dbReference>
<dbReference type="CDD" id="cd07067">
    <property type="entry name" value="HP_PGM_like"/>
    <property type="match status" value="1"/>
</dbReference>
<dbReference type="NCBIfam" id="TIGR03162">
    <property type="entry name" value="ribazole_cobC"/>
    <property type="match status" value="1"/>
</dbReference>
<dbReference type="SUPFAM" id="SSF53254">
    <property type="entry name" value="Phosphoglycerate mutase-like"/>
    <property type="match status" value="1"/>
</dbReference>
<sequence length="176" mass="20319">MEIYLVRHTETICEKGICYGQSDVEIAEPFDEIFSQIISELPSKAVIFSSPLKRCSILARHIQEKINTISYQEDERLKEMNFGDWELKSWDEIPPEQLNPWMEDFVNIKVSNGESFTELHLRVADFLNDIEALENPVIIVSHAGVIRSILCHQTKTPLKKAFENKVNFGQVIKIKL</sequence>
<dbReference type="EMBL" id="CP030261">
    <property type="protein sequence ID" value="AXB55153.1"/>
    <property type="molecule type" value="Genomic_DNA"/>
</dbReference>
<dbReference type="Pfam" id="PF00300">
    <property type="entry name" value="His_Phos_1"/>
    <property type="match status" value="1"/>
</dbReference>
<dbReference type="GO" id="GO:0043755">
    <property type="term" value="F:alpha-ribazole phosphatase activity"/>
    <property type="evidence" value="ECO:0007669"/>
    <property type="project" value="UniProtKB-UniRule"/>
</dbReference>
<gene>
    <name evidence="2" type="primary">cobC</name>
    <name evidence="2" type="ORF">HYN86_00440</name>
</gene>